<evidence type="ECO:0000313" key="3">
    <source>
        <dbReference type="Proteomes" id="UP001283361"/>
    </source>
</evidence>
<feature type="non-terminal residue" evidence="2">
    <location>
        <position position="77"/>
    </location>
</feature>
<dbReference type="EMBL" id="JAWDGP010007221">
    <property type="protein sequence ID" value="KAK3727908.1"/>
    <property type="molecule type" value="Genomic_DNA"/>
</dbReference>
<evidence type="ECO:0000313" key="2">
    <source>
        <dbReference type="EMBL" id="KAK3727908.1"/>
    </source>
</evidence>
<dbReference type="AlphaFoldDB" id="A0AAE1CQP3"/>
<accession>A0AAE1CQP3</accession>
<dbReference type="Proteomes" id="UP001283361">
    <property type="component" value="Unassembled WGS sequence"/>
</dbReference>
<name>A0AAE1CQP3_9GAST</name>
<evidence type="ECO:0000256" key="1">
    <source>
        <dbReference type="SAM" id="MobiDB-lite"/>
    </source>
</evidence>
<gene>
    <name evidence="2" type="ORF">RRG08_053980</name>
</gene>
<sequence length="77" mass="8413">KDGAKSFKDPAGYSKDGSMKAPAEEAPIHRIRITLTSLVVKSLEKETYPGLSFCIQDFLCPAEASFRLSPLPFIQAP</sequence>
<protein>
    <submittedName>
        <fullName evidence="2">Uncharacterized protein</fullName>
    </submittedName>
</protein>
<feature type="region of interest" description="Disordered" evidence="1">
    <location>
        <begin position="1"/>
        <end position="21"/>
    </location>
</feature>
<comment type="caution">
    <text evidence="2">The sequence shown here is derived from an EMBL/GenBank/DDBJ whole genome shotgun (WGS) entry which is preliminary data.</text>
</comment>
<proteinExistence type="predicted"/>
<keyword evidence="3" id="KW-1185">Reference proteome</keyword>
<reference evidence="2" key="1">
    <citation type="journal article" date="2023" name="G3 (Bethesda)">
        <title>A reference genome for the long-term kleptoplast-retaining sea slug Elysia crispata morphotype clarki.</title>
        <authorList>
            <person name="Eastman K.E."/>
            <person name="Pendleton A.L."/>
            <person name="Shaikh M.A."/>
            <person name="Suttiyut T."/>
            <person name="Ogas R."/>
            <person name="Tomko P."/>
            <person name="Gavelis G."/>
            <person name="Widhalm J.R."/>
            <person name="Wisecaver J.H."/>
        </authorList>
    </citation>
    <scope>NUCLEOTIDE SEQUENCE</scope>
    <source>
        <strain evidence="2">ECLA1</strain>
    </source>
</reference>
<organism evidence="2 3">
    <name type="scientific">Elysia crispata</name>
    <name type="common">lettuce slug</name>
    <dbReference type="NCBI Taxonomy" id="231223"/>
    <lineage>
        <taxon>Eukaryota</taxon>
        <taxon>Metazoa</taxon>
        <taxon>Spiralia</taxon>
        <taxon>Lophotrochozoa</taxon>
        <taxon>Mollusca</taxon>
        <taxon>Gastropoda</taxon>
        <taxon>Heterobranchia</taxon>
        <taxon>Euthyneura</taxon>
        <taxon>Panpulmonata</taxon>
        <taxon>Sacoglossa</taxon>
        <taxon>Placobranchoidea</taxon>
        <taxon>Plakobranchidae</taxon>
        <taxon>Elysia</taxon>
    </lineage>
</organism>